<gene>
    <name evidence="1" type="ORF">FGO68_gene11768</name>
</gene>
<name>A0A8J8P3B0_HALGN</name>
<proteinExistence type="predicted"/>
<evidence type="ECO:0000313" key="2">
    <source>
        <dbReference type="Proteomes" id="UP000785679"/>
    </source>
</evidence>
<reference evidence="1" key="1">
    <citation type="submission" date="2019-06" db="EMBL/GenBank/DDBJ databases">
        <authorList>
            <person name="Zheng W."/>
        </authorList>
    </citation>
    <scope>NUCLEOTIDE SEQUENCE</scope>
    <source>
        <strain evidence="1">QDHG01</strain>
    </source>
</reference>
<organism evidence="1 2">
    <name type="scientific">Halteria grandinella</name>
    <dbReference type="NCBI Taxonomy" id="5974"/>
    <lineage>
        <taxon>Eukaryota</taxon>
        <taxon>Sar</taxon>
        <taxon>Alveolata</taxon>
        <taxon>Ciliophora</taxon>
        <taxon>Intramacronucleata</taxon>
        <taxon>Spirotrichea</taxon>
        <taxon>Stichotrichia</taxon>
        <taxon>Sporadotrichida</taxon>
        <taxon>Halteriidae</taxon>
        <taxon>Halteria</taxon>
    </lineage>
</organism>
<evidence type="ECO:0000313" key="1">
    <source>
        <dbReference type="EMBL" id="TNV84836.1"/>
    </source>
</evidence>
<keyword evidence="2" id="KW-1185">Reference proteome</keyword>
<dbReference type="AlphaFoldDB" id="A0A8J8P3B0"/>
<comment type="caution">
    <text evidence="1">The sequence shown here is derived from an EMBL/GenBank/DDBJ whole genome shotgun (WGS) entry which is preliminary data.</text>
</comment>
<accession>A0A8J8P3B0</accession>
<sequence length="147" mass="16953">MLERIEIQVAQESCLSLSLNNLGQCMLKTLRELQIVIFTLSLIFRLIETCSLSCTIQLSVSNGIFIYPLPLICNTLHFLSSHWNKCYLSLLLTIANSVKTKRVYRKVQTIVITLSINLDFGIKFDCSNYHLKSLKAKQMNRTYQQME</sequence>
<protein>
    <submittedName>
        <fullName evidence="1">Uncharacterized protein</fullName>
    </submittedName>
</protein>
<dbReference type="Proteomes" id="UP000785679">
    <property type="component" value="Unassembled WGS sequence"/>
</dbReference>
<dbReference type="EMBL" id="RRYP01002383">
    <property type="protein sequence ID" value="TNV84836.1"/>
    <property type="molecule type" value="Genomic_DNA"/>
</dbReference>